<protein>
    <submittedName>
        <fullName evidence="1">Uncharacterized protein</fullName>
    </submittedName>
</protein>
<comment type="caution">
    <text evidence="1">The sequence shown here is derived from an EMBL/GenBank/DDBJ whole genome shotgun (WGS) entry which is preliminary data.</text>
</comment>
<keyword evidence="2" id="KW-1185">Reference proteome</keyword>
<dbReference type="RefSeq" id="WP_227977380.1">
    <property type="nucleotide sequence ID" value="NZ_BLBC01000008.1"/>
</dbReference>
<dbReference type="SUPFAM" id="SSF51445">
    <property type="entry name" value="(Trans)glycosidases"/>
    <property type="match status" value="1"/>
</dbReference>
<dbReference type="AlphaFoldDB" id="A0A5M4BA59"/>
<dbReference type="PROSITE" id="PS51257">
    <property type="entry name" value="PROKAR_LIPOPROTEIN"/>
    <property type="match status" value="1"/>
</dbReference>
<evidence type="ECO:0000313" key="1">
    <source>
        <dbReference type="EMBL" id="GET46097.1"/>
    </source>
</evidence>
<evidence type="ECO:0000313" key="2">
    <source>
        <dbReference type="Proteomes" id="UP000398217"/>
    </source>
</evidence>
<dbReference type="EMBL" id="BLBC01000008">
    <property type="protein sequence ID" value="GET46097.1"/>
    <property type="molecule type" value="Genomic_DNA"/>
</dbReference>
<name>A0A5M4BA59_9FLAO</name>
<gene>
    <name evidence="1" type="ORF">RCZ01_13990</name>
</gene>
<reference evidence="2" key="1">
    <citation type="journal article" date="2020" name="Int. J. Syst. Evol. Microbiol.">
        <title>Capnocytophaga felis sp. nov. isolated from the feline oral cavity.</title>
        <authorList>
            <person name="Suzuki M."/>
            <person name="Umeda K."/>
            <person name="Kimura M."/>
            <person name="Imaoka K."/>
            <person name="Morikawa S."/>
            <person name="Maeda K."/>
        </authorList>
    </citation>
    <scope>NUCLEOTIDE SEQUENCE [LARGE SCALE GENOMIC DNA]</scope>
    <source>
        <strain evidence="2">KC07070</strain>
    </source>
</reference>
<dbReference type="InterPro" id="IPR017853">
    <property type="entry name" value="GH"/>
</dbReference>
<accession>A0A5M4BA59</accession>
<dbReference type="Gene3D" id="3.20.20.80">
    <property type="entry name" value="Glycosidases"/>
    <property type="match status" value="1"/>
</dbReference>
<organism evidence="1 2">
    <name type="scientific">Capnocytophaga felis</name>
    <dbReference type="NCBI Taxonomy" id="2267611"/>
    <lineage>
        <taxon>Bacteria</taxon>
        <taxon>Pseudomonadati</taxon>
        <taxon>Bacteroidota</taxon>
        <taxon>Flavobacteriia</taxon>
        <taxon>Flavobacteriales</taxon>
        <taxon>Flavobacteriaceae</taxon>
        <taxon>Capnocytophaga</taxon>
    </lineage>
</organism>
<sequence length="350" mass="40066">MMKKIGIIFGLLAVACSKTEPIEIIAPQRDIDTETLKKYKSQTEMEKRNIVMGMMYNWGKESGAFLANTPDSLDIVVIKSGYDNITEVLKNDMQFVQQKKATKVLVGIDFEAAFQEYESKKEQEINAQKKDKEQEWKLSNERLTNQEKTKILAELEREVAENLASTVIQKLEKQADELLDIAKSNGFDGISIEFPQKLNEAYPAENFDKFLREITKEAGKGKKLLLVVENPYNKDDAAVVKPVDSANWIVYRQKGKQSFKNFDEQSQKWASFKYVPSVDFTEEDLAEGFADSQLFVPGGRLNRTMDVLNWQADNKAGVAYYHIEKNYYDKQGDVTFKTLRNAISKLQSRN</sequence>
<dbReference type="Proteomes" id="UP000398217">
    <property type="component" value="Unassembled WGS sequence"/>
</dbReference>
<proteinExistence type="predicted"/>